<evidence type="ECO:0000256" key="2">
    <source>
        <dbReference type="ARBA" id="ARBA00008017"/>
    </source>
</evidence>
<comment type="subcellular location">
    <subcellularLocation>
        <location evidence="1">Cell membrane</location>
        <topology evidence="1">Multi-pass membrane protein</topology>
    </subcellularLocation>
</comment>
<gene>
    <name evidence="11" type="ORF">J0895_09660</name>
</gene>
<dbReference type="Pfam" id="PF21088">
    <property type="entry name" value="MS_channel_1st"/>
    <property type="match status" value="1"/>
</dbReference>
<feature type="transmembrane region" description="Helical" evidence="7">
    <location>
        <begin position="258"/>
        <end position="279"/>
    </location>
</feature>
<dbReference type="InterPro" id="IPR011066">
    <property type="entry name" value="MscS_channel_C_sf"/>
</dbReference>
<evidence type="ECO:0000256" key="7">
    <source>
        <dbReference type="SAM" id="Phobius"/>
    </source>
</evidence>
<feature type="transmembrane region" description="Helical" evidence="7">
    <location>
        <begin position="31"/>
        <end position="48"/>
    </location>
</feature>
<dbReference type="InterPro" id="IPR049278">
    <property type="entry name" value="MS_channel_C"/>
</dbReference>
<proteinExistence type="inferred from homology"/>
<evidence type="ECO:0000313" key="11">
    <source>
        <dbReference type="EMBL" id="MBO0349366.1"/>
    </source>
</evidence>
<keyword evidence="4 7" id="KW-0812">Transmembrane</keyword>
<accession>A0ABS3FQG9</accession>
<dbReference type="PANTHER" id="PTHR30347">
    <property type="entry name" value="POTASSIUM CHANNEL RELATED"/>
    <property type="match status" value="1"/>
</dbReference>
<evidence type="ECO:0000256" key="3">
    <source>
        <dbReference type="ARBA" id="ARBA00022475"/>
    </source>
</evidence>
<keyword evidence="5 7" id="KW-1133">Transmembrane helix</keyword>
<evidence type="ECO:0000256" key="1">
    <source>
        <dbReference type="ARBA" id="ARBA00004651"/>
    </source>
</evidence>
<organism evidence="11 12">
    <name type="scientific">Phormidium pseudopriestleyi FRX01</name>
    <dbReference type="NCBI Taxonomy" id="1759528"/>
    <lineage>
        <taxon>Bacteria</taxon>
        <taxon>Bacillati</taxon>
        <taxon>Cyanobacteriota</taxon>
        <taxon>Cyanophyceae</taxon>
        <taxon>Oscillatoriophycideae</taxon>
        <taxon>Oscillatoriales</taxon>
        <taxon>Oscillatoriaceae</taxon>
        <taxon>Phormidium</taxon>
    </lineage>
</organism>
<dbReference type="Gene3D" id="3.30.70.100">
    <property type="match status" value="1"/>
</dbReference>
<evidence type="ECO:0000256" key="4">
    <source>
        <dbReference type="ARBA" id="ARBA00022692"/>
    </source>
</evidence>
<dbReference type="EMBL" id="JAFLQW010000265">
    <property type="protein sequence ID" value="MBO0349366.1"/>
    <property type="molecule type" value="Genomic_DNA"/>
</dbReference>
<dbReference type="Pfam" id="PF00924">
    <property type="entry name" value="MS_channel_2nd"/>
    <property type="match status" value="1"/>
</dbReference>
<dbReference type="Gene3D" id="1.10.287.1260">
    <property type="match status" value="1"/>
</dbReference>
<dbReference type="PROSITE" id="PS01246">
    <property type="entry name" value="UPF0003"/>
    <property type="match status" value="1"/>
</dbReference>
<protein>
    <submittedName>
        <fullName evidence="11">Mechanosensitive ion channel</fullName>
    </submittedName>
</protein>
<dbReference type="SUPFAM" id="SSF82861">
    <property type="entry name" value="Mechanosensitive channel protein MscS (YggB), transmembrane region"/>
    <property type="match status" value="1"/>
</dbReference>
<keyword evidence="6 7" id="KW-0472">Membrane</keyword>
<sequence length="600" mass="66640">MSGESKIKPLSFVVKPRRTVNPSRIGNFKPFIGATIITLLALIGLLSLTPMPSAGTTVNPSNLNWIAPVGQSQEAIARAQPEPYMAQFRSEWLNQELQQAQAAVSLDGRRLFFVTRAGEYPADVRANVIETQLQSVADSAMPFELEVRQTNQLPAIYLNNRLLVTVTAGDTEDNFTPQAQAEVWMRDIQEALEQATREREGRFIQRSLIHAIAIVIAILVLNRGLTKMWRRYRQPLRDLLRGSTPEGETDNSIGAIDLLFTLLGTVFRIVLAGGTLLYIANLFPFTRQWSYRITNILITSFTTPIITLTERSYSVIDLLIITAMLIAVVAVSGMATNALRSRVLRLAGLNRGAEEAISIVTKYSLIIIGTVVLLQLWGLDITSLTIVASALGVGIGFGFQDIAKNFGSGIVLVFERRIQIGDFVEIGQYVGTVERIGGRSTTIQTLDRIFIIVPNSKFLETEVINWSHRNPVSRLHLPVGVAYTSDVRQVENALLDAAKGHPDVLLVPPPRVFFKGFGSSSLDFELLIWISEPSQQFGIKSDLYFRIFSLLDHIGVEIPFSQRDLHVRSGTLPVQLSPELEQALLKWLDRNGHGNDKEML</sequence>
<dbReference type="SUPFAM" id="SSF50182">
    <property type="entry name" value="Sm-like ribonucleoproteins"/>
    <property type="match status" value="1"/>
</dbReference>
<feature type="domain" description="Mechanosensitive ion channel transmembrane helices 2/3" evidence="10">
    <location>
        <begin position="360"/>
        <end position="400"/>
    </location>
</feature>
<reference evidence="11 12" key="1">
    <citation type="submission" date="2021-03" db="EMBL/GenBank/DDBJ databases">
        <title>Metabolic Capacity of the Antarctic Cyanobacterium Phormidium pseudopriestleyi that Sustains Oxygenic Photosynthesis in the Presence of Hydrogen Sulfide.</title>
        <authorList>
            <person name="Lumian J.E."/>
            <person name="Jungblut A.D."/>
            <person name="Dillon M.L."/>
            <person name="Hawes I."/>
            <person name="Doran P.T."/>
            <person name="Mackey T.J."/>
            <person name="Dick G.J."/>
            <person name="Grettenberger C.L."/>
            <person name="Sumner D.Y."/>
        </authorList>
    </citation>
    <scope>NUCLEOTIDE SEQUENCE [LARGE SCALE GENOMIC DNA]</scope>
    <source>
        <strain evidence="11 12">FRX01</strain>
    </source>
</reference>
<name>A0ABS3FQG9_9CYAN</name>
<dbReference type="InterPro" id="IPR023408">
    <property type="entry name" value="MscS_beta-dom_sf"/>
</dbReference>
<dbReference type="Proteomes" id="UP000664844">
    <property type="component" value="Unassembled WGS sequence"/>
</dbReference>
<feature type="transmembrane region" description="Helical" evidence="7">
    <location>
        <begin position="315"/>
        <end position="335"/>
    </location>
</feature>
<evidence type="ECO:0000259" key="8">
    <source>
        <dbReference type="Pfam" id="PF00924"/>
    </source>
</evidence>
<evidence type="ECO:0000313" key="12">
    <source>
        <dbReference type="Proteomes" id="UP000664844"/>
    </source>
</evidence>
<evidence type="ECO:0000256" key="6">
    <source>
        <dbReference type="ARBA" id="ARBA00023136"/>
    </source>
</evidence>
<feature type="transmembrane region" description="Helical" evidence="7">
    <location>
        <begin position="291"/>
        <end position="309"/>
    </location>
</feature>
<feature type="domain" description="Mechanosensitive ion channel MscS C-terminal" evidence="9">
    <location>
        <begin position="477"/>
        <end position="558"/>
    </location>
</feature>
<dbReference type="Gene3D" id="2.30.30.60">
    <property type="match status" value="1"/>
</dbReference>
<dbReference type="InterPro" id="IPR010920">
    <property type="entry name" value="LSM_dom_sf"/>
</dbReference>
<evidence type="ECO:0000259" key="10">
    <source>
        <dbReference type="Pfam" id="PF21088"/>
    </source>
</evidence>
<dbReference type="PANTHER" id="PTHR30347:SF1">
    <property type="entry name" value="MECHANOSENSITIVE CHANNEL MSCK"/>
    <property type="match status" value="1"/>
</dbReference>
<dbReference type="Pfam" id="PF21082">
    <property type="entry name" value="MS_channel_3rd"/>
    <property type="match status" value="1"/>
</dbReference>
<dbReference type="InterPro" id="IPR049142">
    <property type="entry name" value="MS_channel_1st"/>
</dbReference>
<feature type="transmembrane region" description="Helical" evidence="7">
    <location>
        <begin position="207"/>
        <end position="225"/>
    </location>
</feature>
<keyword evidence="12" id="KW-1185">Reference proteome</keyword>
<feature type="domain" description="Mechanosensitive ion channel MscS" evidence="8">
    <location>
        <begin position="401"/>
        <end position="468"/>
    </location>
</feature>
<dbReference type="InterPro" id="IPR006685">
    <property type="entry name" value="MscS_channel_2nd"/>
</dbReference>
<evidence type="ECO:0000256" key="5">
    <source>
        <dbReference type="ARBA" id="ARBA00022989"/>
    </source>
</evidence>
<dbReference type="InterPro" id="IPR052702">
    <property type="entry name" value="MscS-like_channel"/>
</dbReference>
<comment type="similarity">
    <text evidence="2">Belongs to the MscS (TC 1.A.23) family.</text>
</comment>
<dbReference type="InterPro" id="IPR006686">
    <property type="entry name" value="MscS_channel_CS"/>
</dbReference>
<dbReference type="SUPFAM" id="SSF82689">
    <property type="entry name" value="Mechanosensitive channel protein MscS (YggB), C-terminal domain"/>
    <property type="match status" value="1"/>
</dbReference>
<feature type="transmembrane region" description="Helical" evidence="7">
    <location>
        <begin position="356"/>
        <end position="375"/>
    </location>
</feature>
<evidence type="ECO:0000259" key="9">
    <source>
        <dbReference type="Pfam" id="PF21082"/>
    </source>
</evidence>
<dbReference type="InterPro" id="IPR011014">
    <property type="entry name" value="MscS_channel_TM-2"/>
</dbReference>
<comment type="caution">
    <text evidence="11">The sequence shown here is derived from an EMBL/GenBank/DDBJ whole genome shotgun (WGS) entry which is preliminary data.</text>
</comment>
<keyword evidence="3" id="KW-1003">Cell membrane</keyword>